<reference evidence="12" key="1">
    <citation type="submission" date="2025-05" db="UniProtKB">
        <authorList>
            <consortium name="RefSeq"/>
        </authorList>
    </citation>
    <scope>NUCLEOTIDE SEQUENCE [LARGE SCALE GENOMIC DNA]</scope>
</reference>
<feature type="signal peptide" evidence="10">
    <location>
        <begin position="1"/>
        <end position="21"/>
    </location>
</feature>
<comment type="similarity">
    <text evidence="1">Belongs to the peptidase S1 family. Snake venom subfamily.</text>
</comment>
<dbReference type="FunFam" id="2.40.10.10:FF:000010">
    <property type="entry name" value="Kallikrein related peptidase 11"/>
    <property type="match status" value="1"/>
</dbReference>
<dbReference type="GO" id="GO:0004252">
    <property type="term" value="F:serine-type endopeptidase activity"/>
    <property type="evidence" value="ECO:0007669"/>
    <property type="project" value="UniProtKB-EC"/>
</dbReference>
<dbReference type="Proteomes" id="UP001652624">
    <property type="component" value="Chromosome 2"/>
</dbReference>
<dbReference type="eggNOG" id="KOG3627">
    <property type="taxonomic scope" value="Eukaryota"/>
</dbReference>
<organism evidence="12 13">
    <name type="scientific">Erinaceus europaeus</name>
    <name type="common">Western European hedgehog</name>
    <dbReference type="NCBI Taxonomy" id="9365"/>
    <lineage>
        <taxon>Eukaryota</taxon>
        <taxon>Metazoa</taxon>
        <taxon>Chordata</taxon>
        <taxon>Craniata</taxon>
        <taxon>Vertebrata</taxon>
        <taxon>Euteleostomi</taxon>
        <taxon>Mammalia</taxon>
        <taxon>Eutheria</taxon>
        <taxon>Laurasiatheria</taxon>
        <taxon>Eulipotyphla</taxon>
        <taxon>Erinaceidae</taxon>
        <taxon>Erinaceinae</taxon>
        <taxon>Erinaceus</taxon>
    </lineage>
</organism>
<evidence type="ECO:0000256" key="3">
    <source>
        <dbReference type="ARBA" id="ARBA00022801"/>
    </source>
</evidence>
<dbReference type="GO" id="GO:0002803">
    <property type="term" value="P:positive regulation of antibacterial peptide production"/>
    <property type="evidence" value="ECO:0007669"/>
    <property type="project" value="TreeGrafter"/>
</dbReference>
<dbReference type="OrthoDB" id="10061449at2759"/>
<dbReference type="PRINTS" id="PR00722">
    <property type="entry name" value="CHYMOTRYPSIN"/>
</dbReference>
<dbReference type="CDD" id="cd00190">
    <property type="entry name" value="Tryp_SPc"/>
    <property type="match status" value="1"/>
</dbReference>
<dbReference type="PROSITE" id="PS00135">
    <property type="entry name" value="TRYPSIN_SER"/>
    <property type="match status" value="1"/>
</dbReference>
<dbReference type="InterPro" id="IPR009003">
    <property type="entry name" value="Peptidase_S1_PA"/>
</dbReference>
<evidence type="ECO:0000256" key="7">
    <source>
        <dbReference type="ARBA" id="ARBA00036706"/>
    </source>
</evidence>
<dbReference type="FunFam" id="2.40.10.10:FF:000021">
    <property type="entry name" value="Kallikrein 1"/>
    <property type="match status" value="1"/>
</dbReference>
<feature type="domain" description="Peptidase S1" evidence="11">
    <location>
        <begin position="34"/>
        <end position="254"/>
    </location>
</feature>
<dbReference type="SUPFAM" id="SSF50494">
    <property type="entry name" value="Trypsin-like serine proteases"/>
    <property type="match status" value="1"/>
</dbReference>
<keyword evidence="12" id="KW-1185">Reference proteome</keyword>
<accession>A0A1S3A947</accession>
<dbReference type="InterPro" id="IPR001254">
    <property type="entry name" value="Trypsin_dom"/>
</dbReference>
<proteinExistence type="inferred from homology"/>
<comment type="catalytic activity">
    <reaction evidence="7">
        <text>Preferential cleavage of Arg-|-Xaa bonds in small molecule substrates. Highly selective action to release kallidin (lysyl-bradykinin) from kininogen involves hydrolysis of Met-|-Xaa or Leu-|-Xaa.</text>
        <dbReference type="EC" id="3.4.21.35"/>
    </reaction>
</comment>
<dbReference type="CTD" id="5650"/>
<dbReference type="GeneID" id="103120833"/>
<reference evidence="13" key="2">
    <citation type="submission" date="2025-08" db="UniProtKB">
        <authorList>
            <consortium name="RefSeq"/>
        </authorList>
    </citation>
    <scope>IDENTIFICATION</scope>
</reference>
<evidence type="ECO:0000256" key="5">
    <source>
        <dbReference type="ARBA" id="ARBA00023145"/>
    </source>
</evidence>
<feature type="chain" id="PRO_5010359937" description="tissue kallikrein" evidence="10">
    <location>
        <begin position="22"/>
        <end position="257"/>
    </location>
</feature>
<name>A0A1S3A947_ERIEU</name>
<dbReference type="InterPro" id="IPR033116">
    <property type="entry name" value="TRYPSIN_SER"/>
</dbReference>
<keyword evidence="2 9" id="KW-0645">Protease</keyword>
<dbReference type="AlphaFoldDB" id="A0A1S3A947"/>
<evidence type="ECO:0000256" key="4">
    <source>
        <dbReference type="ARBA" id="ARBA00022825"/>
    </source>
</evidence>
<dbReference type="SMART" id="SM00020">
    <property type="entry name" value="Tryp_SPc"/>
    <property type="match status" value="1"/>
</dbReference>
<evidence type="ECO:0000256" key="1">
    <source>
        <dbReference type="ARBA" id="ARBA00009228"/>
    </source>
</evidence>
<evidence type="ECO:0000256" key="2">
    <source>
        <dbReference type="ARBA" id="ARBA00022670"/>
    </source>
</evidence>
<evidence type="ECO:0000256" key="8">
    <source>
        <dbReference type="ARBA" id="ARBA00039014"/>
    </source>
</evidence>
<gene>
    <name evidence="13" type="primary">KLK7</name>
</gene>
<evidence type="ECO:0000259" key="11">
    <source>
        <dbReference type="PROSITE" id="PS50240"/>
    </source>
</evidence>
<evidence type="ECO:0000256" key="9">
    <source>
        <dbReference type="RuleBase" id="RU363034"/>
    </source>
</evidence>
<evidence type="ECO:0000313" key="13">
    <source>
        <dbReference type="RefSeq" id="XP_007531379.1"/>
    </source>
</evidence>
<evidence type="ECO:0000313" key="12">
    <source>
        <dbReference type="Proteomes" id="UP001652624"/>
    </source>
</evidence>
<dbReference type="RefSeq" id="XP_007531379.1">
    <property type="nucleotide sequence ID" value="XM_007531317.2"/>
</dbReference>
<dbReference type="FunCoup" id="A0A1S3A947">
    <property type="interactions" value="15"/>
</dbReference>
<dbReference type="InParanoid" id="A0A1S3A947"/>
<keyword evidence="3 9" id="KW-0378">Hydrolase</keyword>
<dbReference type="EC" id="3.4.21.35" evidence="8"/>
<dbReference type="InterPro" id="IPR018114">
    <property type="entry name" value="TRYPSIN_HIS"/>
</dbReference>
<sequence>MAGSFLPSLLILVLLALGSAGQEEDNGDKDGEKIIGGEPCTEGSNPWQVALLKGDQLHCGGVLIHPRWVLTAAHCLMSQYNVFLGSDQLGDKSGRIIKAVRSFRHPGYSTQTHVNDIMLVRLSSLARPSAKVQMVNLTSRCAPPGTKCIVSGWGTTTSPDVSFPKKLMCTDISLISPQDCKKVYKDLLGNAMLCAGIPNSKKNACNGDSGGPLVCNGKLQGLVSWGSFPCGQPNDPGVYTQVCKYLKWIQDTIRGNP</sequence>
<dbReference type="PANTHER" id="PTHR24271:SF45">
    <property type="entry name" value="KALLIKREIN-7"/>
    <property type="match status" value="1"/>
</dbReference>
<dbReference type="Gene3D" id="2.40.10.10">
    <property type="entry name" value="Trypsin-like serine proteases"/>
    <property type="match status" value="2"/>
</dbReference>
<evidence type="ECO:0000256" key="10">
    <source>
        <dbReference type="SAM" id="SignalP"/>
    </source>
</evidence>
<protein>
    <recommendedName>
        <fullName evidence="8">tissue kallikrein</fullName>
        <ecNumber evidence="8">3.4.21.35</ecNumber>
    </recommendedName>
</protein>
<dbReference type="PROSITE" id="PS50240">
    <property type="entry name" value="TRYPSIN_DOM"/>
    <property type="match status" value="1"/>
</dbReference>
<dbReference type="GO" id="GO:0006508">
    <property type="term" value="P:proteolysis"/>
    <property type="evidence" value="ECO:0007669"/>
    <property type="project" value="UniProtKB-KW"/>
</dbReference>
<dbReference type="PROSITE" id="PS00134">
    <property type="entry name" value="TRYPSIN_HIS"/>
    <property type="match status" value="1"/>
</dbReference>
<keyword evidence="10" id="KW-0732">Signal</keyword>
<dbReference type="InterPro" id="IPR001314">
    <property type="entry name" value="Peptidase_S1A"/>
</dbReference>
<keyword evidence="5" id="KW-0865">Zymogen</keyword>
<dbReference type="GO" id="GO:0030141">
    <property type="term" value="C:secretory granule"/>
    <property type="evidence" value="ECO:0007669"/>
    <property type="project" value="TreeGrafter"/>
</dbReference>
<keyword evidence="4 9" id="KW-0720">Serine protease</keyword>
<dbReference type="PANTHER" id="PTHR24271">
    <property type="entry name" value="KALLIKREIN-RELATED"/>
    <property type="match status" value="1"/>
</dbReference>
<evidence type="ECO:0000256" key="6">
    <source>
        <dbReference type="ARBA" id="ARBA00023157"/>
    </source>
</evidence>
<dbReference type="InterPro" id="IPR043504">
    <property type="entry name" value="Peptidase_S1_PA_chymotrypsin"/>
</dbReference>
<keyword evidence="6" id="KW-1015">Disulfide bond</keyword>
<dbReference type="Pfam" id="PF00089">
    <property type="entry name" value="Trypsin"/>
    <property type="match status" value="1"/>
</dbReference>